<organism evidence="1 2">
    <name type="scientific">Candidatus Terrybacteria bacterium RIFCSPHIGHO2_01_FULL_43_35</name>
    <dbReference type="NCBI Taxonomy" id="1802361"/>
    <lineage>
        <taxon>Bacteria</taxon>
        <taxon>Candidatus Terryibacteriota</taxon>
    </lineage>
</organism>
<accession>A0A1G2PGN9</accession>
<dbReference type="CDD" id="cd00865">
    <property type="entry name" value="PEBP_bact_arch"/>
    <property type="match status" value="1"/>
</dbReference>
<dbReference type="PANTHER" id="PTHR30289">
    <property type="entry name" value="UNCHARACTERIZED PROTEIN YBCL-RELATED"/>
    <property type="match status" value="1"/>
</dbReference>
<dbReference type="SUPFAM" id="SSF49777">
    <property type="entry name" value="PEBP-like"/>
    <property type="match status" value="1"/>
</dbReference>
<sequence>MVISSSAFGQNQNIPAQYTCDSQDINPPLSMGNAPAETQSLALIMDDLDGPGGTTTHWLLWNINSAVLSISANSVPAGAQQGTNYDGKVKYAGPCPPLDDPKHRYIFKLYALDISLSLQSGASKSALEGAMNGHILAQAQLTGLYGYH</sequence>
<name>A0A1G2PGN9_9BACT</name>
<dbReference type="AlphaFoldDB" id="A0A1G2PGN9"/>
<dbReference type="Proteomes" id="UP000178869">
    <property type="component" value="Unassembled WGS sequence"/>
</dbReference>
<dbReference type="EMBL" id="MHSR01000013">
    <property type="protein sequence ID" value="OHA46781.1"/>
    <property type="molecule type" value="Genomic_DNA"/>
</dbReference>
<evidence type="ECO:0008006" key="3">
    <source>
        <dbReference type="Google" id="ProtNLM"/>
    </source>
</evidence>
<evidence type="ECO:0000313" key="2">
    <source>
        <dbReference type="Proteomes" id="UP000178869"/>
    </source>
</evidence>
<evidence type="ECO:0000313" key="1">
    <source>
        <dbReference type="EMBL" id="OHA46781.1"/>
    </source>
</evidence>
<comment type="caution">
    <text evidence="1">The sequence shown here is derived from an EMBL/GenBank/DDBJ whole genome shotgun (WGS) entry which is preliminary data.</text>
</comment>
<reference evidence="1 2" key="1">
    <citation type="journal article" date="2016" name="Nat. Commun.">
        <title>Thousands of microbial genomes shed light on interconnected biogeochemical processes in an aquifer system.</title>
        <authorList>
            <person name="Anantharaman K."/>
            <person name="Brown C.T."/>
            <person name="Hug L.A."/>
            <person name="Sharon I."/>
            <person name="Castelle C.J."/>
            <person name="Probst A.J."/>
            <person name="Thomas B.C."/>
            <person name="Singh A."/>
            <person name="Wilkins M.J."/>
            <person name="Karaoz U."/>
            <person name="Brodie E.L."/>
            <person name="Williams K.H."/>
            <person name="Hubbard S.S."/>
            <person name="Banfield J.F."/>
        </authorList>
    </citation>
    <scope>NUCLEOTIDE SEQUENCE [LARGE SCALE GENOMIC DNA]</scope>
</reference>
<dbReference type="InterPro" id="IPR008914">
    <property type="entry name" value="PEBP"/>
</dbReference>
<dbReference type="Pfam" id="PF01161">
    <property type="entry name" value="PBP"/>
    <property type="match status" value="1"/>
</dbReference>
<proteinExistence type="predicted"/>
<dbReference type="NCBIfam" id="TIGR00481">
    <property type="entry name" value="YbhB/YbcL family Raf kinase inhibitor-like protein"/>
    <property type="match status" value="1"/>
</dbReference>
<dbReference type="Gene3D" id="3.90.280.10">
    <property type="entry name" value="PEBP-like"/>
    <property type="match status" value="1"/>
</dbReference>
<dbReference type="InterPro" id="IPR036610">
    <property type="entry name" value="PEBP-like_sf"/>
</dbReference>
<dbReference type="InterPro" id="IPR005247">
    <property type="entry name" value="YbhB_YbcL/LppC-like"/>
</dbReference>
<protein>
    <recommendedName>
        <fullName evidence="3">Kinase inhibitor</fullName>
    </recommendedName>
</protein>
<gene>
    <name evidence="1" type="ORF">A2828_02465</name>
</gene>
<dbReference type="PANTHER" id="PTHR30289:SF1">
    <property type="entry name" value="PEBP (PHOSPHATIDYLETHANOLAMINE-BINDING PROTEIN) FAMILY PROTEIN"/>
    <property type="match status" value="1"/>
</dbReference>